<sequence length="125" mass="13955">MKILYVAFGGALGAVSRYMISKFINSSFSFSFVPWGTIFVNIVGSFLLSFLMFLSISKTDISQSFILFFGTGFLGAFTTFSTFAYEFLSIFLTQPLRAIIYFIANIFLGFFAAILGMFLGRGRIL</sequence>
<evidence type="ECO:0000256" key="5">
    <source>
        <dbReference type="ARBA" id="ARBA00022692"/>
    </source>
</evidence>
<gene>
    <name evidence="14" type="primary">fluC</name>
    <name evidence="14" type="synonym">crcB</name>
    <name evidence="15" type="ORF">HNP65_000861</name>
</gene>
<keyword evidence="8 14" id="KW-0915">Sodium</keyword>
<evidence type="ECO:0000256" key="9">
    <source>
        <dbReference type="ARBA" id="ARBA00023065"/>
    </source>
</evidence>
<keyword evidence="16" id="KW-1185">Reference proteome</keyword>
<comment type="caution">
    <text evidence="15">The sequence shown here is derived from an EMBL/GenBank/DDBJ whole genome shotgun (WGS) entry which is preliminary data.</text>
</comment>
<evidence type="ECO:0000256" key="12">
    <source>
        <dbReference type="ARBA" id="ARBA00035120"/>
    </source>
</evidence>
<keyword evidence="7 14" id="KW-1133">Transmembrane helix</keyword>
<comment type="activity regulation">
    <text evidence="14">Na(+) is not transported, but it plays an essential structural role and its presence is essential for fluoride channel function.</text>
</comment>
<dbReference type="Proteomes" id="UP000555828">
    <property type="component" value="Unassembled WGS sequence"/>
</dbReference>
<evidence type="ECO:0000256" key="13">
    <source>
        <dbReference type="ARBA" id="ARBA00035585"/>
    </source>
</evidence>
<keyword evidence="2 14" id="KW-0813">Transport</keyword>
<keyword evidence="6 14" id="KW-0479">Metal-binding</keyword>
<evidence type="ECO:0000256" key="7">
    <source>
        <dbReference type="ARBA" id="ARBA00022989"/>
    </source>
</evidence>
<evidence type="ECO:0000256" key="4">
    <source>
        <dbReference type="ARBA" id="ARBA00022519"/>
    </source>
</evidence>
<evidence type="ECO:0000256" key="8">
    <source>
        <dbReference type="ARBA" id="ARBA00023053"/>
    </source>
</evidence>
<dbReference type="PANTHER" id="PTHR28259:SF18">
    <property type="entry name" value="FLUORIDE-SPECIFIC ION CHANNEL FLUC"/>
    <property type="match status" value="1"/>
</dbReference>
<dbReference type="GO" id="GO:0062054">
    <property type="term" value="F:fluoride channel activity"/>
    <property type="evidence" value="ECO:0007669"/>
    <property type="project" value="UniProtKB-UniRule"/>
</dbReference>
<keyword evidence="5 14" id="KW-0812">Transmembrane</keyword>
<comment type="function">
    <text evidence="14">Fluoride-specific ion channel. Important for reducing fluoride concentration in the cell, thus reducing its toxicity.</text>
</comment>
<feature type="transmembrane region" description="Helical" evidence="14">
    <location>
        <begin position="98"/>
        <end position="119"/>
    </location>
</feature>
<comment type="similarity">
    <text evidence="12 14">Belongs to the fluoride channel Fluc/FEX (TC 1.A.43) family.</text>
</comment>
<dbReference type="EMBL" id="JACHEX010000002">
    <property type="protein sequence ID" value="MBB6062423.1"/>
    <property type="molecule type" value="Genomic_DNA"/>
</dbReference>
<dbReference type="AlphaFoldDB" id="A0A841GRA5"/>
<evidence type="ECO:0000256" key="14">
    <source>
        <dbReference type="HAMAP-Rule" id="MF_00454"/>
    </source>
</evidence>
<dbReference type="InterPro" id="IPR003691">
    <property type="entry name" value="FluC"/>
</dbReference>
<evidence type="ECO:0000256" key="1">
    <source>
        <dbReference type="ARBA" id="ARBA00004651"/>
    </source>
</evidence>
<dbReference type="GO" id="GO:0046872">
    <property type="term" value="F:metal ion binding"/>
    <property type="evidence" value="ECO:0007669"/>
    <property type="project" value="UniProtKB-KW"/>
</dbReference>
<dbReference type="RefSeq" id="WP_184619103.1">
    <property type="nucleotide sequence ID" value="NZ_JACHEX010000002.1"/>
</dbReference>
<dbReference type="HAMAP" id="MF_00454">
    <property type="entry name" value="FluC"/>
    <property type="match status" value="1"/>
</dbReference>
<evidence type="ECO:0000256" key="10">
    <source>
        <dbReference type="ARBA" id="ARBA00023136"/>
    </source>
</evidence>
<keyword evidence="11 14" id="KW-0407">Ion channel</keyword>
<evidence type="ECO:0000256" key="11">
    <source>
        <dbReference type="ARBA" id="ARBA00023303"/>
    </source>
</evidence>
<evidence type="ECO:0000313" key="15">
    <source>
        <dbReference type="EMBL" id="MBB6062423.1"/>
    </source>
</evidence>
<feature type="binding site" evidence="14">
    <location>
        <position position="78"/>
    </location>
    <ligand>
        <name>Na(+)</name>
        <dbReference type="ChEBI" id="CHEBI:29101"/>
        <note>structural</note>
    </ligand>
</feature>
<proteinExistence type="inferred from homology"/>
<dbReference type="NCBIfam" id="TIGR00494">
    <property type="entry name" value="crcB"/>
    <property type="match status" value="1"/>
</dbReference>
<feature type="transmembrane region" description="Helical" evidence="14">
    <location>
        <begin position="33"/>
        <end position="54"/>
    </location>
</feature>
<dbReference type="GO" id="GO:0005886">
    <property type="term" value="C:plasma membrane"/>
    <property type="evidence" value="ECO:0007669"/>
    <property type="project" value="UniProtKB-SubCell"/>
</dbReference>
<evidence type="ECO:0000256" key="2">
    <source>
        <dbReference type="ARBA" id="ARBA00022448"/>
    </source>
</evidence>
<protein>
    <recommendedName>
        <fullName evidence="14">Fluoride-specific ion channel FluC</fullName>
    </recommendedName>
</protein>
<evidence type="ECO:0000256" key="3">
    <source>
        <dbReference type="ARBA" id="ARBA00022475"/>
    </source>
</evidence>
<dbReference type="PANTHER" id="PTHR28259">
    <property type="entry name" value="FLUORIDE EXPORT PROTEIN 1-RELATED"/>
    <property type="match status" value="1"/>
</dbReference>
<accession>A0A841GRA5</accession>
<keyword evidence="3 14" id="KW-1003">Cell membrane</keyword>
<reference evidence="15 16" key="1">
    <citation type="submission" date="2020-08" db="EMBL/GenBank/DDBJ databases">
        <title>Genomic Encyclopedia of Type Strains, Phase IV (KMG-IV): sequencing the most valuable type-strain genomes for metagenomic binning, comparative biology and taxonomic classification.</title>
        <authorList>
            <person name="Goeker M."/>
        </authorList>
    </citation>
    <scope>NUCLEOTIDE SEQUENCE [LARGE SCALE GENOMIC DNA]</scope>
    <source>
        <strain evidence="15 16">DSM 13481</strain>
    </source>
</reference>
<keyword evidence="4" id="KW-0997">Cell inner membrane</keyword>
<comment type="catalytic activity">
    <reaction evidence="13">
        <text>fluoride(in) = fluoride(out)</text>
        <dbReference type="Rhea" id="RHEA:76159"/>
        <dbReference type="ChEBI" id="CHEBI:17051"/>
    </reaction>
    <physiologicalReaction direction="left-to-right" evidence="13">
        <dbReference type="Rhea" id="RHEA:76160"/>
    </physiologicalReaction>
</comment>
<comment type="subcellular location">
    <subcellularLocation>
        <location evidence="1 14">Cell membrane</location>
        <topology evidence="1 14">Multi-pass membrane protein</topology>
    </subcellularLocation>
</comment>
<dbReference type="GO" id="GO:0140114">
    <property type="term" value="P:cellular detoxification of fluoride"/>
    <property type="evidence" value="ECO:0007669"/>
    <property type="project" value="UniProtKB-UniRule"/>
</dbReference>
<evidence type="ECO:0000256" key="6">
    <source>
        <dbReference type="ARBA" id="ARBA00022723"/>
    </source>
</evidence>
<name>A0A841GRA5_9BACT</name>
<feature type="binding site" evidence="14">
    <location>
        <position position="75"/>
    </location>
    <ligand>
        <name>Na(+)</name>
        <dbReference type="ChEBI" id="CHEBI:29101"/>
        <note>structural</note>
    </ligand>
</feature>
<keyword evidence="9 14" id="KW-0406">Ion transport</keyword>
<dbReference type="Pfam" id="PF02537">
    <property type="entry name" value="CRCB"/>
    <property type="match status" value="1"/>
</dbReference>
<feature type="transmembrane region" description="Helical" evidence="14">
    <location>
        <begin position="66"/>
        <end position="92"/>
    </location>
</feature>
<organism evidence="15 16">
    <name type="scientific">Thermosipho japonicus</name>
    <dbReference type="NCBI Taxonomy" id="90323"/>
    <lineage>
        <taxon>Bacteria</taxon>
        <taxon>Thermotogati</taxon>
        <taxon>Thermotogota</taxon>
        <taxon>Thermotogae</taxon>
        <taxon>Thermotogales</taxon>
        <taxon>Fervidobacteriaceae</taxon>
        <taxon>Thermosipho</taxon>
    </lineage>
</organism>
<evidence type="ECO:0000313" key="16">
    <source>
        <dbReference type="Proteomes" id="UP000555828"/>
    </source>
</evidence>
<keyword evidence="10 14" id="KW-0472">Membrane</keyword>